<dbReference type="Pfam" id="PF07589">
    <property type="entry name" value="PEP-CTERM"/>
    <property type="match status" value="1"/>
</dbReference>
<feature type="signal peptide" evidence="1">
    <location>
        <begin position="1"/>
        <end position="27"/>
    </location>
</feature>
<protein>
    <submittedName>
        <fullName evidence="3">PEP-CTERM sorting domain-containing protein</fullName>
    </submittedName>
</protein>
<evidence type="ECO:0000313" key="3">
    <source>
        <dbReference type="EMBL" id="MCT7965954.1"/>
    </source>
</evidence>
<proteinExistence type="predicted"/>
<accession>A0ABT2MMJ5</accession>
<feature type="chain" id="PRO_5045759981" evidence="1">
    <location>
        <begin position="28"/>
        <end position="240"/>
    </location>
</feature>
<comment type="caution">
    <text evidence="3">The sequence shown here is derived from an EMBL/GenBank/DDBJ whole genome shotgun (WGS) entry which is preliminary data.</text>
</comment>
<keyword evidence="1" id="KW-0732">Signal</keyword>
<evidence type="ECO:0000313" key="4">
    <source>
        <dbReference type="Proteomes" id="UP001525890"/>
    </source>
</evidence>
<feature type="domain" description="Ice-binding protein C-terminal" evidence="2">
    <location>
        <begin position="211"/>
        <end position="234"/>
    </location>
</feature>
<organism evidence="3 4">
    <name type="scientific">Laspinema palackyanum D2a</name>
    <dbReference type="NCBI Taxonomy" id="2953684"/>
    <lineage>
        <taxon>Bacteria</taxon>
        <taxon>Bacillati</taxon>
        <taxon>Cyanobacteriota</taxon>
        <taxon>Cyanophyceae</taxon>
        <taxon>Oscillatoriophycideae</taxon>
        <taxon>Oscillatoriales</taxon>
        <taxon>Laspinemataceae</taxon>
        <taxon>Laspinema</taxon>
        <taxon>Laspinema palackyanum</taxon>
    </lineage>
</organism>
<evidence type="ECO:0000256" key="1">
    <source>
        <dbReference type="SAM" id="SignalP"/>
    </source>
</evidence>
<gene>
    <name evidence="3" type="ORF">NG799_06360</name>
</gene>
<keyword evidence="4" id="KW-1185">Reference proteome</keyword>
<name>A0ABT2MMJ5_9CYAN</name>
<dbReference type="RefSeq" id="WP_368005607.1">
    <property type="nucleotide sequence ID" value="NZ_JAMXFF010000006.1"/>
</dbReference>
<evidence type="ECO:0000259" key="2">
    <source>
        <dbReference type="Pfam" id="PF07589"/>
    </source>
</evidence>
<sequence length="240" mass="25624">MNFQRNILSIAAATTFFSLASVAPADAFTFGNSGILFDTDTTIDFNFAQSHGWWFGDFGVKDLSTGLETLLISETLNANIGSGVANDSLGTAGSGLAVVNPFASFTFKAGTEYSLVLNSYKVTPTRTRGDLANTVYSTSALNNPFNDPNWNKPVTIGDNNYDPLLNGTTVKASDRVLFEGDLFSGLKLSFEDNGLDADHDYDDFIVSARVAVPEPATLLGLGLVAGAMAFSRRRKESQAS</sequence>
<dbReference type="Proteomes" id="UP001525890">
    <property type="component" value="Unassembled WGS sequence"/>
</dbReference>
<dbReference type="InterPro" id="IPR013424">
    <property type="entry name" value="Ice-binding_C"/>
</dbReference>
<reference evidence="3 4" key="1">
    <citation type="journal article" date="2022" name="Front. Microbiol.">
        <title>High genomic differentiation and limited gene flow indicate recent cryptic speciation within the genus Laspinema (cyanobacteria).</title>
        <authorList>
            <person name="Stanojkovic A."/>
            <person name="Skoupy S."/>
            <person name="Skaloud P."/>
            <person name="Dvorak P."/>
        </authorList>
    </citation>
    <scope>NUCLEOTIDE SEQUENCE [LARGE SCALE GENOMIC DNA]</scope>
    <source>
        <strain evidence="3 4">D2a</strain>
    </source>
</reference>
<dbReference type="EMBL" id="JAMXFF010000006">
    <property type="protein sequence ID" value="MCT7965954.1"/>
    <property type="molecule type" value="Genomic_DNA"/>
</dbReference>
<dbReference type="NCBIfam" id="TIGR02595">
    <property type="entry name" value="PEP_CTERM"/>
    <property type="match status" value="1"/>
</dbReference>